<proteinExistence type="predicted"/>
<protein>
    <submittedName>
        <fullName evidence="1">Uncharacterized protein</fullName>
    </submittedName>
</protein>
<accession>A0A0E9TMH1</accession>
<organism evidence="1">
    <name type="scientific">Anguilla anguilla</name>
    <name type="common">European freshwater eel</name>
    <name type="synonym">Muraena anguilla</name>
    <dbReference type="NCBI Taxonomy" id="7936"/>
    <lineage>
        <taxon>Eukaryota</taxon>
        <taxon>Metazoa</taxon>
        <taxon>Chordata</taxon>
        <taxon>Craniata</taxon>
        <taxon>Vertebrata</taxon>
        <taxon>Euteleostomi</taxon>
        <taxon>Actinopterygii</taxon>
        <taxon>Neopterygii</taxon>
        <taxon>Teleostei</taxon>
        <taxon>Anguilliformes</taxon>
        <taxon>Anguillidae</taxon>
        <taxon>Anguilla</taxon>
    </lineage>
</organism>
<reference evidence="1" key="2">
    <citation type="journal article" date="2015" name="Fish Shellfish Immunol.">
        <title>Early steps in the European eel (Anguilla anguilla)-Vibrio vulnificus interaction in the gills: Role of the RtxA13 toxin.</title>
        <authorList>
            <person name="Callol A."/>
            <person name="Pajuelo D."/>
            <person name="Ebbesson L."/>
            <person name="Teles M."/>
            <person name="MacKenzie S."/>
            <person name="Amaro C."/>
        </authorList>
    </citation>
    <scope>NUCLEOTIDE SEQUENCE</scope>
</reference>
<evidence type="ECO:0000313" key="1">
    <source>
        <dbReference type="EMBL" id="JAH54070.1"/>
    </source>
</evidence>
<name>A0A0E9TMH1_ANGAN</name>
<dbReference type="AlphaFoldDB" id="A0A0E9TMH1"/>
<dbReference type="EMBL" id="GBXM01054507">
    <property type="protein sequence ID" value="JAH54070.1"/>
    <property type="molecule type" value="Transcribed_RNA"/>
</dbReference>
<sequence length="44" mass="5484">MQQVREKEQTNTDHFIHVYGSVRFNIEIHLLWISYSWRIAPHFR</sequence>
<reference evidence="1" key="1">
    <citation type="submission" date="2014-11" db="EMBL/GenBank/DDBJ databases">
        <authorList>
            <person name="Amaro Gonzalez C."/>
        </authorList>
    </citation>
    <scope>NUCLEOTIDE SEQUENCE</scope>
</reference>